<dbReference type="GeneID" id="56037628"/>
<gene>
    <name evidence="5" type="ORF">HUG12_09175</name>
</gene>
<name>A0A7D5QG21_9EURY</name>
<protein>
    <submittedName>
        <fullName evidence="5">Helix-turn-helix transcriptional regulator</fullName>
    </submittedName>
</protein>
<dbReference type="PROSITE" id="PS51118">
    <property type="entry name" value="HTH_HXLR"/>
    <property type="match status" value="1"/>
</dbReference>
<dbReference type="PANTHER" id="PTHR33204">
    <property type="entry name" value="TRANSCRIPTIONAL REGULATOR, MARR FAMILY"/>
    <property type="match status" value="1"/>
</dbReference>
<dbReference type="RefSeq" id="WP_179268468.1">
    <property type="nucleotide sequence ID" value="NZ_CP058579.1"/>
</dbReference>
<dbReference type="GO" id="GO:0003677">
    <property type="term" value="F:DNA binding"/>
    <property type="evidence" value="ECO:0007669"/>
    <property type="project" value="UniProtKB-KW"/>
</dbReference>
<dbReference type="InterPro" id="IPR036390">
    <property type="entry name" value="WH_DNA-bd_sf"/>
</dbReference>
<keyword evidence="1" id="KW-0805">Transcription regulation</keyword>
<dbReference type="InterPro" id="IPR036388">
    <property type="entry name" value="WH-like_DNA-bd_sf"/>
</dbReference>
<dbReference type="KEGG" id="halu:HUG12_09175"/>
<accession>A0A7D5QG21</accession>
<dbReference type="Pfam" id="PF01638">
    <property type="entry name" value="HxlR"/>
    <property type="match status" value="1"/>
</dbReference>
<dbReference type="EMBL" id="CP058579">
    <property type="protein sequence ID" value="QLG61883.1"/>
    <property type="molecule type" value="Genomic_DNA"/>
</dbReference>
<evidence type="ECO:0000256" key="3">
    <source>
        <dbReference type="ARBA" id="ARBA00023163"/>
    </source>
</evidence>
<sequence>MDLLSRRYAMQLICVVGATGPARYGDIEGTFDGVSSSTLSTRLDELVEAGILAREQYAEIPPRVEYELTETGEELGRRLKPLLRWAEETDEEELSGNR</sequence>
<reference evidence="5 6" key="1">
    <citation type="submission" date="2020-06" db="EMBL/GenBank/DDBJ databases">
        <title>NJ-3-1, isolated from saline soil.</title>
        <authorList>
            <person name="Cui H.L."/>
            <person name="Shi X."/>
        </authorList>
    </citation>
    <scope>NUCLEOTIDE SEQUENCE [LARGE SCALE GENOMIC DNA]</scope>
    <source>
        <strain evidence="5 6">NJ-3-1</strain>
    </source>
</reference>
<evidence type="ECO:0000259" key="4">
    <source>
        <dbReference type="PROSITE" id="PS51118"/>
    </source>
</evidence>
<feature type="domain" description="HTH hxlR-type" evidence="4">
    <location>
        <begin position="1"/>
        <end position="94"/>
    </location>
</feature>
<keyword evidence="3" id="KW-0804">Transcription</keyword>
<dbReference type="InterPro" id="IPR002577">
    <property type="entry name" value="HTH_HxlR"/>
</dbReference>
<evidence type="ECO:0000313" key="6">
    <source>
        <dbReference type="Proteomes" id="UP000509626"/>
    </source>
</evidence>
<evidence type="ECO:0000313" key="5">
    <source>
        <dbReference type="EMBL" id="QLG61883.1"/>
    </source>
</evidence>
<evidence type="ECO:0000256" key="2">
    <source>
        <dbReference type="ARBA" id="ARBA00023125"/>
    </source>
</evidence>
<evidence type="ECO:0000256" key="1">
    <source>
        <dbReference type="ARBA" id="ARBA00023015"/>
    </source>
</evidence>
<organism evidence="5 6">
    <name type="scientific">Halorarum salinum</name>
    <dbReference type="NCBI Taxonomy" id="2743089"/>
    <lineage>
        <taxon>Archaea</taxon>
        <taxon>Methanobacteriati</taxon>
        <taxon>Methanobacteriota</taxon>
        <taxon>Stenosarchaea group</taxon>
        <taxon>Halobacteria</taxon>
        <taxon>Halobacteriales</taxon>
        <taxon>Haloferacaceae</taxon>
        <taxon>Halorarum</taxon>
    </lineage>
</organism>
<dbReference type="Proteomes" id="UP000509626">
    <property type="component" value="Chromosome"/>
</dbReference>
<dbReference type="PANTHER" id="PTHR33204:SF18">
    <property type="entry name" value="TRANSCRIPTIONAL REGULATORY PROTEIN"/>
    <property type="match status" value="1"/>
</dbReference>
<proteinExistence type="predicted"/>
<dbReference type="OrthoDB" id="10490at2157"/>
<keyword evidence="2" id="KW-0238">DNA-binding</keyword>
<dbReference type="AlphaFoldDB" id="A0A7D5QG21"/>
<dbReference type="Gene3D" id="1.10.10.10">
    <property type="entry name" value="Winged helix-like DNA-binding domain superfamily/Winged helix DNA-binding domain"/>
    <property type="match status" value="1"/>
</dbReference>
<dbReference type="SUPFAM" id="SSF46785">
    <property type="entry name" value="Winged helix' DNA-binding domain"/>
    <property type="match status" value="1"/>
</dbReference>
<keyword evidence="6" id="KW-1185">Reference proteome</keyword>